<organism evidence="1 2">
    <name type="scientific">Pendulispora albinea</name>
    <dbReference type="NCBI Taxonomy" id="2741071"/>
    <lineage>
        <taxon>Bacteria</taxon>
        <taxon>Pseudomonadati</taxon>
        <taxon>Myxococcota</taxon>
        <taxon>Myxococcia</taxon>
        <taxon>Myxococcales</taxon>
        <taxon>Sorangiineae</taxon>
        <taxon>Pendulisporaceae</taxon>
        <taxon>Pendulispora</taxon>
    </lineage>
</organism>
<dbReference type="RefSeq" id="WP_394821965.1">
    <property type="nucleotide sequence ID" value="NZ_CP089984.1"/>
</dbReference>
<gene>
    <name evidence="1" type="ORF">LZC94_31405</name>
</gene>
<evidence type="ECO:0000313" key="2">
    <source>
        <dbReference type="Proteomes" id="UP001370348"/>
    </source>
</evidence>
<protein>
    <submittedName>
        <fullName evidence="1">Uncharacterized protein</fullName>
    </submittedName>
</protein>
<sequence>MYASILHYVRSARVSRLVGAGLAASIAFVVGGVGCDQSTPLCRTGTGTYTVKYTLVSGTGDCSKLDTDVIYVNSYNDVGEDGRPNLERISAALAPGFLAGELDRVQGRLGLKPPVDPDPNADHHHWAWGHFTSSEPSGNFCVIDNAELIANAAVQEYPAVPAVPGSPGELKDPADKCTYAKPPVKARAAEPPTKHRAEFTNWRVFFTPAHAGNQFSVHLKYTIEKEGKAAETCEYDGRAALFGLRQSCDKGDGKTKLPEACDPEGHPDIKQLAAKDTCDKATGEVTTEYVEGQGLGTGSGVDPDFPVECDDSLVCVIKGPVPALK</sequence>
<dbReference type="EMBL" id="CP089984">
    <property type="protein sequence ID" value="WXB12344.1"/>
    <property type="molecule type" value="Genomic_DNA"/>
</dbReference>
<reference evidence="1 2" key="1">
    <citation type="submission" date="2021-12" db="EMBL/GenBank/DDBJ databases">
        <title>Discovery of the Pendulisporaceae a myxobacterial family with distinct sporulation behavior and unique specialized metabolism.</title>
        <authorList>
            <person name="Garcia R."/>
            <person name="Popoff A."/>
            <person name="Bader C.D."/>
            <person name="Loehr J."/>
            <person name="Walesch S."/>
            <person name="Walt C."/>
            <person name="Boldt J."/>
            <person name="Bunk B."/>
            <person name="Haeckl F.J.F.P.J."/>
            <person name="Gunesch A.P."/>
            <person name="Birkelbach J."/>
            <person name="Nuebel U."/>
            <person name="Pietschmann T."/>
            <person name="Bach T."/>
            <person name="Mueller R."/>
        </authorList>
    </citation>
    <scope>NUCLEOTIDE SEQUENCE [LARGE SCALE GENOMIC DNA]</scope>
    <source>
        <strain evidence="1 2">MSr11954</strain>
    </source>
</reference>
<dbReference type="Proteomes" id="UP001370348">
    <property type="component" value="Chromosome"/>
</dbReference>
<accession>A0ABZ2LRV9</accession>
<evidence type="ECO:0000313" key="1">
    <source>
        <dbReference type="EMBL" id="WXB12344.1"/>
    </source>
</evidence>
<name>A0ABZ2LRV9_9BACT</name>
<proteinExistence type="predicted"/>
<keyword evidence="2" id="KW-1185">Reference proteome</keyword>